<feature type="compositionally biased region" description="Low complexity" evidence="1">
    <location>
        <begin position="214"/>
        <end position="228"/>
    </location>
</feature>
<evidence type="ECO:0000313" key="2">
    <source>
        <dbReference type="EMBL" id="MBC2907507.1"/>
    </source>
</evidence>
<dbReference type="AlphaFoldDB" id="A0A7X1MDR4"/>
<sequence length="281" mass="31433">MDIDTVADELYALRPEEFTAARNARMAAARTSGDRALAEKIGKLRRPSLPAWVSNLLVRERPDEVEALLRLGEGLRRAHHDLDGAQLRELSGQQRTLIRAVSREARQLAAEAGHPVGEDVGREVEATLHAVLADPEAAEEWAKGRLARPLEAAVGFPDVSPTAVRRPTAPPAPRPTKRRDDEALTRARRDADTAVRELRALEEEAAEAGREAEAAQGRTAQLQEQISELSEELSRVEQDHRKAREAERQARDKLKAIERRVRDARRRSDTATARLERHQKR</sequence>
<dbReference type="Proteomes" id="UP000584670">
    <property type="component" value="Unassembled WGS sequence"/>
</dbReference>
<feature type="compositionally biased region" description="Basic and acidic residues" evidence="1">
    <location>
        <begin position="203"/>
        <end position="213"/>
    </location>
</feature>
<comment type="caution">
    <text evidence="2">The sequence shown here is derived from an EMBL/GenBank/DDBJ whole genome shotgun (WGS) entry which is preliminary data.</text>
</comment>
<evidence type="ECO:0000313" key="3">
    <source>
        <dbReference type="Proteomes" id="UP000584670"/>
    </source>
</evidence>
<reference evidence="2 3" key="1">
    <citation type="submission" date="2020-08" db="EMBL/GenBank/DDBJ databases">
        <title>Streptomyces sp. PSKA01 genome sequencing and assembly.</title>
        <authorList>
            <person name="Mandal S."/>
            <person name="Maiti P.K."/>
            <person name="Das P."/>
        </authorList>
    </citation>
    <scope>NUCLEOTIDE SEQUENCE [LARGE SCALE GENOMIC DNA]</scope>
    <source>
        <strain evidence="2 3">PSKA01</strain>
    </source>
</reference>
<feature type="region of interest" description="Disordered" evidence="1">
    <location>
        <begin position="203"/>
        <end position="281"/>
    </location>
</feature>
<dbReference type="EMBL" id="JACMSF010000080">
    <property type="protein sequence ID" value="MBC2907507.1"/>
    <property type="molecule type" value="Genomic_DNA"/>
</dbReference>
<keyword evidence="3" id="KW-1185">Reference proteome</keyword>
<feature type="compositionally biased region" description="Basic and acidic residues" evidence="1">
    <location>
        <begin position="232"/>
        <end position="269"/>
    </location>
</feature>
<dbReference type="RefSeq" id="WP_186287456.1">
    <property type="nucleotide sequence ID" value="NZ_JACMSF010000080.1"/>
</dbReference>
<accession>A0A7X1MDR4</accession>
<feature type="compositionally biased region" description="Basic and acidic residues" evidence="1">
    <location>
        <begin position="178"/>
        <end position="191"/>
    </location>
</feature>
<protein>
    <submittedName>
        <fullName evidence="2">Uncharacterized protein</fullName>
    </submittedName>
</protein>
<feature type="region of interest" description="Disordered" evidence="1">
    <location>
        <begin position="158"/>
        <end position="191"/>
    </location>
</feature>
<proteinExistence type="predicted"/>
<organism evidence="2 3">
    <name type="scientific">Streptomyces cupreus</name>
    <dbReference type="NCBI Taxonomy" id="2759956"/>
    <lineage>
        <taxon>Bacteria</taxon>
        <taxon>Bacillati</taxon>
        <taxon>Actinomycetota</taxon>
        <taxon>Actinomycetes</taxon>
        <taxon>Kitasatosporales</taxon>
        <taxon>Streptomycetaceae</taxon>
        <taxon>Streptomyces</taxon>
    </lineage>
</organism>
<name>A0A7X1MDR4_9ACTN</name>
<evidence type="ECO:0000256" key="1">
    <source>
        <dbReference type="SAM" id="MobiDB-lite"/>
    </source>
</evidence>
<gene>
    <name evidence="2" type="ORF">H4N64_39540</name>
</gene>